<evidence type="ECO:0000313" key="4">
    <source>
        <dbReference type="Proteomes" id="UP000677265"/>
    </source>
</evidence>
<accession>A0A9J6MSY7</accession>
<dbReference type="GO" id="GO:0015627">
    <property type="term" value="C:type II protein secretion system complex"/>
    <property type="evidence" value="ECO:0007669"/>
    <property type="project" value="TreeGrafter"/>
</dbReference>
<organism evidence="3 4">
    <name type="scientific">Neobacillus citreus</name>
    <dbReference type="NCBI Taxonomy" id="2833578"/>
    <lineage>
        <taxon>Bacteria</taxon>
        <taxon>Bacillati</taxon>
        <taxon>Bacillota</taxon>
        <taxon>Bacilli</taxon>
        <taxon>Bacillales</taxon>
        <taxon>Bacillaceae</taxon>
        <taxon>Neobacillus</taxon>
    </lineage>
</organism>
<dbReference type="PANTHER" id="PTHR21180">
    <property type="entry name" value="ENDONUCLEASE/EXONUCLEASE/PHOSPHATASE FAMILY DOMAIN-CONTAINING PROTEIN 1"/>
    <property type="match status" value="1"/>
</dbReference>
<feature type="domain" description="Helix-hairpin-helix DNA-binding motif class 1" evidence="2">
    <location>
        <begin position="164"/>
        <end position="183"/>
    </location>
</feature>
<dbReference type="Proteomes" id="UP000677265">
    <property type="component" value="Unassembled WGS sequence"/>
</dbReference>
<name>A0A9J6MSY7_9BACI</name>
<sequence>MKDWLMEHKSYAVAVALLVVVLIFYFYQNGASEAIQPQPLATDQVSEAGSIQEKSDEIMGKKQSQTAPVIMVDVKGQVKQPGVYKASEGERVIDVVSRAGGVTEQAEQGQVNFAERVKDEMVIYIPAKGEGAVVLPEASGNGVMVSGGTGQNEGKINLNKAEVNELQNLPGIGPAKAAAIIDYRETSGPFKRAEDLKNVSGIGEKTYEKLKDLVTAP</sequence>
<keyword evidence="1" id="KW-0472">Membrane</keyword>
<dbReference type="AlphaFoldDB" id="A0A9J6MSY7"/>
<protein>
    <submittedName>
        <fullName evidence="3">Helix-hairpin-helix domain-containing protein</fullName>
    </submittedName>
</protein>
<evidence type="ECO:0000256" key="1">
    <source>
        <dbReference type="SAM" id="Phobius"/>
    </source>
</evidence>
<keyword evidence="4" id="KW-1185">Reference proteome</keyword>
<dbReference type="InterPro" id="IPR010994">
    <property type="entry name" value="RuvA_2-like"/>
</dbReference>
<dbReference type="Pfam" id="PF12836">
    <property type="entry name" value="HHH_3"/>
    <property type="match status" value="1"/>
</dbReference>
<dbReference type="Gene3D" id="3.10.560.10">
    <property type="entry name" value="Outer membrane lipoprotein wza domain like"/>
    <property type="match status" value="1"/>
</dbReference>
<feature type="domain" description="Helix-hairpin-helix DNA-binding motif class 1" evidence="2">
    <location>
        <begin position="194"/>
        <end position="213"/>
    </location>
</feature>
<dbReference type="NCBIfam" id="TIGR00426">
    <property type="entry name" value="competence protein ComEA helix-hairpin-helix repeat region"/>
    <property type="match status" value="1"/>
</dbReference>
<dbReference type="GO" id="GO:0003677">
    <property type="term" value="F:DNA binding"/>
    <property type="evidence" value="ECO:0007669"/>
    <property type="project" value="InterPro"/>
</dbReference>
<keyword evidence="1" id="KW-0812">Transmembrane</keyword>
<reference evidence="3 4" key="1">
    <citation type="submission" date="2022-03" db="EMBL/GenBank/DDBJ databases">
        <title>Novel Bacillus species.</title>
        <authorList>
            <person name="Liu G."/>
        </authorList>
    </citation>
    <scope>NUCLEOTIDE SEQUENCE [LARGE SCALE GENOMIC DNA]</scope>
    <source>
        <strain evidence="3 4">FJAT-50051</strain>
    </source>
</reference>
<dbReference type="SMART" id="SM00278">
    <property type="entry name" value="HhH1"/>
    <property type="match status" value="2"/>
</dbReference>
<dbReference type="PANTHER" id="PTHR21180:SF32">
    <property type="entry name" value="ENDONUCLEASE_EXONUCLEASE_PHOSPHATASE FAMILY DOMAIN-CONTAINING PROTEIN 1"/>
    <property type="match status" value="1"/>
</dbReference>
<dbReference type="SUPFAM" id="SSF47781">
    <property type="entry name" value="RuvA domain 2-like"/>
    <property type="match status" value="1"/>
</dbReference>
<dbReference type="RefSeq" id="WP_241113846.1">
    <property type="nucleotide sequence ID" value="NZ_JAGYPE020000021.1"/>
</dbReference>
<evidence type="ECO:0000313" key="3">
    <source>
        <dbReference type="EMBL" id="MCH6266484.1"/>
    </source>
</evidence>
<dbReference type="GO" id="GO:0006281">
    <property type="term" value="P:DNA repair"/>
    <property type="evidence" value="ECO:0007669"/>
    <property type="project" value="InterPro"/>
</dbReference>
<dbReference type="GO" id="GO:0015628">
    <property type="term" value="P:protein secretion by the type II secretion system"/>
    <property type="evidence" value="ECO:0007669"/>
    <property type="project" value="TreeGrafter"/>
</dbReference>
<dbReference type="InterPro" id="IPR019554">
    <property type="entry name" value="Soluble_ligand-bd"/>
</dbReference>
<proteinExistence type="predicted"/>
<dbReference type="InterPro" id="IPR051675">
    <property type="entry name" value="Endo/Exo/Phosphatase_dom_1"/>
</dbReference>
<dbReference type="Gene3D" id="1.10.150.310">
    <property type="entry name" value="Tex RuvX-like domain-like"/>
    <property type="match status" value="1"/>
</dbReference>
<dbReference type="Pfam" id="PF10531">
    <property type="entry name" value="SLBB"/>
    <property type="match status" value="1"/>
</dbReference>
<feature type="transmembrane region" description="Helical" evidence="1">
    <location>
        <begin position="12"/>
        <end position="28"/>
    </location>
</feature>
<gene>
    <name evidence="3" type="ORF">KHB02_013220</name>
</gene>
<dbReference type="InterPro" id="IPR004509">
    <property type="entry name" value="Competence_ComEA_HhH"/>
</dbReference>
<comment type="caution">
    <text evidence="3">The sequence shown here is derived from an EMBL/GenBank/DDBJ whole genome shotgun (WGS) entry which is preliminary data.</text>
</comment>
<dbReference type="EMBL" id="JAGYPE020000021">
    <property type="protein sequence ID" value="MCH6266484.1"/>
    <property type="molecule type" value="Genomic_DNA"/>
</dbReference>
<evidence type="ECO:0000259" key="2">
    <source>
        <dbReference type="SMART" id="SM00278"/>
    </source>
</evidence>
<keyword evidence="1" id="KW-1133">Transmembrane helix</keyword>
<dbReference type="InterPro" id="IPR003583">
    <property type="entry name" value="Hlx-hairpin-Hlx_DNA-bd_motif"/>
</dbReference>